<feature type="compositionally biased region" description="Polar residues" evidence="5">
    <location>
        <begin position="541"/>
        <end position="557"/>
    </location>
</feature>
<sequence length="796" mass="87543">ATTSHMEKEEGDVETTPESPSIGEEPVNPEDRTDHSDSTETANTAGDDYGERAFSETGNEPVTRLVEPSVDWLEPLEEDYDEDDDDQSWDLDGSREAELDGLARDSERSHRGRGRGAVGPKGERLRSKIELLRFIRNTVDLTNFDFKLGKFVDGEIPRRGPKRKKLGHSSPADGSFSSESSFHNEAADAGDRTYSPGPLFSLNPSSSQNELSAGLPSPGPSHRDPSHTRVSPSTIPNRHTIPSEGGLLSGTSKVPASSEADPLYIPPTAVLGICVRCRNSFTGVEGQTSCEKCSNACNATKDNRNIVFRKWLPCGFCRACQVTEDCGACASCRHSKQNPDSRRPVRCRRRKCLCPSLKRRSDDVPSVTQFGSAVHRPERRLSERLVAINTISKYSDSDDQSPFDDGDGNKVGLCLHSLLKKSRRSCGRCKGCVSKADCGVCESCVDKPKFGSSNKKRQNCRRRQCKREARAWTTLSRPRFTYSRKKISRRSRDHWDFEFSDNEAEQERRTKESAVCHVDRGKQGSSHYNGQPNLSYEAAQSHRSNSTNPSRIQTSPQADLDADAVARNGFQARQDKTKSLSAIGAEPGASAPLHAERSERETQAVSRAQVWQRREAAAPSRPPAQRPAEEDEGEEDQDGPTITQIFSLGGRSGGVDLEPGLLQLLSALRGAVLPVLWCAVLAEGPRLQLLQCSKLSSMADTAVQIEPGFCYHVTVQGQPLLPTHRIYYAHPTRLTSPAQVAALLEDLERYAVCRGLERELPAGPGPVILERAATCDFLVPPEAKCCTMCKKAQQKQ</sequence>
<evidence type="ECO:0000256" key="3">
    <source>
        <dbReference type="ARBA" id="ARBA00022833"/>
    </source>
</evidence>
<comment type="caution">
    <text evidence="7">The sequence shown here is derived from an EMBL/GenBank/DDBJ whole genome shotgun (WGS) entry which is preliminary data.</text>
</comment>
<feature type="region of interest" description="Disordered" evidence="5">
    <location>
        <begin position="1"/>
        <end position="123"/>
    </location>
</feature>
<feature type="compositionally biased region" description="Polar residues" evidence="5">
    <location>
        <begin position="202"/>
        <end position="211"/>
    </location>
</feature>
<evidence type="ECO:0000256" key="1">
    <source>
        <dbReference type="ARBA" id="ARBA00022723"/>
    </source>
</evidence>
<evidence type="ECO:0000259" key="6">
    <source>
        <dbReference type="PROSITE" id="PS51058"/>
    </source>
</evidence>
<dbReference type="InterPro" id="IPR002857">
    <property type="entry name" value="Znf_CXXC"/>
</dbReference>
<evidence type="ECO:0000256" key="4">
    <source>
        <dbReference type="PROSITE-ProRule" id="PRU00509"/>
    </source>
</evidence>
<gene>
    <name evidence="7" type="ORF">P4O66_006141</name>
</gene>
<dbReference type="Proteomes" id="UP001239994">
    <property type="component" value="Unassembled WGS sequence"/>
</dbReference>
<feature type="region of interest" description="Disordered" evidence="5">
    <location>
        <begin position="153"/>
        <end position="257"/>
    </location>
</feature>
<feature type="compositionally biased region" description="Polar residues" evidence="5">
    <location>
        <begin position="523"/>
        <end position="533"/>
    </location>
</feature>
<accession>A0AAD8ZIG2</accession>
<keyword evidence="3" id="KW-0862">Zinc</keyword>
<feature type="region of interest" description="Disordered" evidence="5">
    <location>
        <begin position="538"/>
        <end position="557"/>
    </location>
</feature>
<feature type="region of interest" description="Disordered" evidence="5">
    <location>
        <begin position="573"/>
        <end position="645"/>
    </location>
</feature>
<feature type="domain" description="CXXC-type" evidence="6">
    <location>
        <begin position="417"/>
        <end position="466"/>
    </location>
</feature>
<dbReference type="PROSITE" id="PS51058">
    <property type="entry name" value="ZF_CXXC"/>
    <property type="match status" value="2"/>
</dbReference>
<dbReference type="InterPro" id="IPR016177">
    <property type="entry name" value="DNA-bd_dom_sf"/>
</dbReference>
<name>A0AAD8ZIG2_9TELE</name>
<feature type="compositionally biased region" description="Basic and acidic residues" evidence="5">
    <location>
        <begin position="29"/>
        <end position="38"/>
    </location>
</feature>
<evidence type="ECO:0000313" key="7">
    <source>
        <dbReference type="EMBL" id="KAK1800082.1"/>
    </source>
</evidence>
<keyword evidence="8" id="KW-1185">Reference proteome</keyword>
<dbReference type="GO" id="GO:0008270">
    <property type="term" value="F:zinc ion binding"/>
    <property type="evidence" value="ECO:0007669"/>
    <property type="project" value="UniProtKB-KW"/>
</dbReference>
<dbReference type="GO" id="GO:0003677">
    <property type="term" value="F:DNA binding"/>
    <property type="evidence" value="ECO:0007669"/>
    <property type="project" value="InterPro"/>
</dbReference>
<evidence type="ECO:0000256" key="2">
    <source>
        <dbReference type="ARBA" id="ARBA00022771"/>
    </source>
</evidence>
<proteinExistence type="predicted"/>
<keyword evidence="1" id="KW-0479">Metal-binding</keyword>
<feature type="compositionally biased region" description="Basic and acidic residues" evidence="5">
    <location>
        <begin position="505"/>
        <end position="522"/>
    </location>
</feature>
<feature type="compositionally biased region" description="Polar residues" evidence="5">
    <location>
        <begin position="228"/>
        <end position="237"/>
    </location>
</feature>
<feature type="compositionally biased region" description="Acidic residues" evidence="5">
    <location>
        <begin position="629"/>
        <end position="638"/>
    </location>
</feature>
<dbReference type="SUPFAM" id="SSF54171">
    <property type="entry name" value="DNA-binding domain"/>
    <property type="match status" value="1"/>
</dbReference>
<reference evidence="7" key="1">
    <citation type="submission" date="2023-03" db="EMBL/GenBank/DDBJ databases">
        <title>Electrophorus voltai genome.</title>
        <authorList>
            <person name="Bian C."/>
        </authorList>
    </citation>
    <scope>NUCLEOTIDE SEQUENCE</scope>
    <source>
        <strain evidence="7">CB-2022</strain>
        <tissue evidence="7">Muscle</tissue>
    </source>
</reference>
<evidence type="ECO:0000256" key="5">
    <source>
        <dbReference type="SAM" id="MobiDB-lite"/>
    </source>
</evidence>
<feature type="domain" description="CXXC-type" evidence="6">
    <location>
        <begin position="306"/>
        <end position="353"/>
    </location>
</feature>
<dbReference type="Gene3D" id="3.30.890.10">
    <property type="entry name" value="Methyl-cpg-binding Protein 2, Chain A"/>
    <property type="match status" value="1"/>
</dbReference>
<feature type="region of interest" description="Disordered" evidence="5">
    <location>
        <begin position="501"/>
        <end position="533"/>
    </location>
</feature>
<protein>
    <recommendedName>
        <fullName evidence="6">CXXC-type domain-containing protein</fullName>
    </recommendedName>
</protein>
<dbReference type="Pfam" id="PF02008">
    <property type="entry name" value="zf-CXXC"/>
    <property type="match status" value="2"/>
</dbReference>
<keyword evidence="2 4" id="KW-0863">Zinc-finger</keyword>
<evidence type="ECO:0000313" key="8">
    <source>
        <dbReference type="Proteomes" id="UP001239994"/>
    </source>
</evidence>
<feature type="non-terminal residue" evidence="7">
    <location>
        <position position="1"/>
    </location>
</feature>
<organism evidence="7 8">
    <name type="scientific">Electrophorus voltai</name>
    <dbReference type="NCBI Taxonomy" id="2609070"/>
    <lineage>
        <taxon>Eukaryota</taxon>
        <taxon>Metazoa</taxon>
        <taxon>Chordata</taxon>
        <taxon>Craniata</taxon>
        <taxon>Vertebrata</taxon>
        <taxon>Euteleostomi</taxon>
        <taxon>Actinopterygii</taxon>
        <taxon>Neopterygii</taxon>
        <taxon>Teleostei</taxon>
        <taxon>Ostariophysi</taxon>
        <taxon>Gymnotiformes</taxon>
        <taxon>Gymnotoidei</taxon>
        <taxon>Gymnotidae</taxon>
        <taxon>Electrophorus</taxon>
    </lineage>
</organism>
<dbReference type="EMBL" id="JAROKS010000011">
    <property type="protein sequence ID" value="KAK1800082.1"/>
    <property type="molecule type" value="Genomic_DNA"/>
</dbReference>
<feature type="compositionally biased region" description="Acidic residues" evidence="5">
    <location>
        <begin position="74"/>
        <end position="89"/>
    </location>
</feature>
<feature type="compositionally biased region" description="Basic and acidic residues" evidence="5">
    <location>
        <begin position="92"/>
        <end position="109"/>
    </location>
</feature>
<dbReference type="AlphaFoldDB" id="A0AAD8ZIG2"/>